<comment type="caution">
    <text evidence="1">The sequence shown here is derived from an EMBL/GenBank/DDBJ whole genome shotgun (WGS) entry which is preliminary data.</text>
</comment>
<name>A0ABY2BAI3_9ACTN</name>
<evidence type="ECO:0000313" key="2">
    <source>
        <dbReference type="Proteomes" id="UP000295818"/>
    </source>
</evidence>
<sequence>MRRGLGKAPTTSVRRLISLFTRSNGLVNQISYQCDTGKSAKAVTSSASQHQLERPAMSLIQAASLSTACLNPP</sequence>
<gene>
    <name evidence="1" type="ORF">EV644_12488</name>
</gene>
<dbReference type="Proteomes" id="UP000295818">
    <property type="component" value="Unassembled WGS sequence"/>
</dbReference>
<accession>A0ABY2BAI3</accession>
<evidence type="ECO:0000313" key="1">
    <source>
        <dbReference type="EMBL" id="TCO12964.1"/>
    </source>
</evidence>
<reference evidence="1 2" key="1">
    <citation type="journal article" date="2015" name="Stand. Genomic Sci.">
        <title>Genomic Encyclopedia of Bacterial and Archaeal Type Strains, Phase III: the genomes of soil and plant-associated and newly described type strains.</title>
        <authorList>
            <person name="Whitman W.B."/>
            <person name="Woyke T."/>
            <person name="Klenk H.P."/>
            <person name="Zhou Y."/>
            <person name="Lilburn T.G."/>
            <person name="Beck B.J."/>
            <person name="De Vos P."/>
            <person name="Vandamme P."/>
            <person name="Eisen J.A."/>
            <person name="Garrity G."/>
            <person name="Hugenholtz P."/>
            <person name="Kyrpides N.C."/>
        </authorList>
    </citation>
    <scope>NUCLEOTIDE SEQUENCE [LARGE SCALE GENOMIC DNA]</scope>
    <source>
        <strain evidence="1 2">VKM Ac-2538</strain>
    </source>
</reference>
<protein>
    <submittedName>
        <fullName evidence="1">Uncharacterized protein</fullName>
    </submittedName>
</protein>
<proteinExistence type="predicted"/>
<keyword evidence="2" id="KW-1185">Reference proteome</keyword>
<dbReference type="EMBL" id="SLWM01000024">
    <property type="protein sequence ID" value="TCO12964.1"/>
    <property type="molecule type" value="Genomic_DNA"/>
</dbReference>
<organism evidence="1 2">
    <name type="scientific">Kribbella orskensis</name>
    <dbReference type="NCBI Taxonomy" id="2512216"/>
    <lineage>
        <taxon>Bacteria</taxon>
        <taxon>Bacillati</taxon>
        <taxon>Actinomycetota</taxon>
        <taxon>Actinomycetes</taxon>
        <taxon>Propionibacteriales</taxon>
        <taxon>Kribbellaceae</taxon>
        <taxon>Kribbella</taxon>
    </lineage>
</organism>